<keyword evidence="1" id="KW-0472">Membrane</keyword>
<gene>
    <name evidence="2" type="ORF">A3H70_01400</name>
</gene>
<accession>A0A1G2BS37</accession>
<proteinExistence type="predicted"/>
<sequence length="261" mass="28381">MKNNRLYIILVALAVVVGSLLLLKSSPGSAQFIWNLSGGGDWLFPLVSLSALIDSLNPCAFSILLLTIAFLFSLGAMRSGIIKVGAAYIFGIWLAYLLIGLGLLGTLHIFNTPHFMGKLGAVILIAFGIINLLNGFFPKFPVKLRIPQASHNKMAELMKKSSVSAVFFLGMLVGLCEFPCTGGPYLMVLGLLRDSATYAKGFGYLIWYNLLFVLPLAAVLFVASDRTVLEKIQAWKRNNLNRTRFVGGLITIALGILILLV</sequence>
<feature type="transmembrane region" description="Helical" evidence="1">
    <location>
        <begin position="205"/>
        <end position="223"/>
    </location>
</feature>
<dbReference type="InterPro" id="IPR051790">
    <property type="entry name" value="Cytochrome_c-biogenesis_DsbD"/>
</dbReference>
<feature type="transmembrane region" description="Helical" evidence="1">
    <location>
        <begin position="163"/>
        <end position="185"/>
    </location>
</feature>
<reference evidence="2 3" key="1">
    <citation type="journal article" date="2016" name="Nat. Commun.">
        <title>Thousands of microbial genomes shed light on interconnected biogeochemical processes in an aquifer system.</title>
        <authorList>
            <person name="Anantharaman K."/>
            <person name="Brown C.T."/>
            <person name="Hug L.A."/>
            <person name="Sharon I."/>
            <person name="Castelle C.J."/>
            <person name="Probst A.J."/>
            <person name="Thomas B.C."/>
            <person name="Singh A."/>
            <person name="Wilkins M.J."/>
            <person name="Karaoz U."/>
            <person name="Brodie E.L."/>
            <person name="Williams K.H."/>
            <person name="Hubbard S.S."/>
            <person name="Banfield J.F."/>
        </authorList>
    </citation>
    <scope>NUCLEOTIDE SEQUENCE [LARGE SCALE GENOMIC DNA]</scope>
</reference>
<organism evidence="2 3">
    <name type="scientific">Candidatus Komeilibacteria bacterium RIFCSPLOWO2_02_FULL_48_11</name>
    <dbReference type="NCBI Taxonomy" id="1798553"/>
    <lineage>
        <taxon>Bacteria</taxon>
        <taxon>Candidatus Komeiliibacteriota</taxon>
    </lineage>
</organism>
<dbReference type="PANTHER" id="PTHR31272:SF9">
    <property type="entry name" value="BLL1027 PROTEIN"/>
    <property type="match status" value="1"/>
</dbReference>
<evidence type="ECO:0000313" key="3">
    <source>
        <dbReference type="Proteomes" id="UP000178109"/>
    </source>
</evidence>
<keyword evidence="1" id="KW-0812">Transmembrane</keyword>
<dbReference type="EMBL" id="MHKO01000040">
    <property type="protein sequence ID" value="OGY91676.1"/>
    <property type="molecule type" value="Genomic_DNA"/>
</dbReference>
<feature type="transmembrane region" description="Helical" evidence="1">
    <location>
        <begin position="243"/>
        <end position="260"/>
    </location>
</feature>
<keyword evidence="1" id="KW-1133">Transmembrane helix</keyword>
<evidence type="ECO:0000256" key="1">
    <source>
        <dbReference type="SAM" id="Phobius"/>
    </source>
</evidence>
<dbReference type="Proteomes" id="UP000178109">
    <property type="component" value="Unassembled WGS sequence"/>
</dbReference>
<evidence type="ECO:0000313" key="2">
    <source>
        <dbReference type="EMBL" id="OGY91676.1"/>
    </source>
</evidence>
<comment type="caution">
    <text evidence="2">The sequence shown here is derived from an EMBL/GenBank/DDBJ whole genome shotgun (WGS) entry which is preliminary data.</text>
</comment>
<dbReference type="STRING" id="1798553.A3H70_01400"/>
<feature type="transmembrane region" description="Helical" evidence="1">
    <location>
        <begin position="115"/>
        <end position="137"/>
    </location>
</feature>
<protein>
    <submittedName>
        <fullName evidence="2">Uncharacterized protein</fullName>
    </submittedName>
</protein>
<feature type="transmembrane region" description="Helical" evidence="1">
    <location>
        <begin position="46"/>
        <end position="74"/>
    </location>
</feature>
<feature type="transmembrane region" description="Helical" evidence="1">
    <location>
        <begin position="86"/>
        <end position="109"/>
    </location>
</feature>
<name>A0A1G2BS37_9BACT</name>
<dbReference type="AlphaFoldDB" id="A0A1G2BS37"/>
<dbReference type="PANTHER" id="PTHR31272">
    <property type="entry name" value="CYTOCHROME C-TYPE BIOGENESIS PROTEIN HI_1454-RELATED"/>
    <property type="match status" value="1"/>
</dbReference>